<dbReference type="RefSeq" id="WP_062997300.1">
    <property type="nucleotide sequence ID" value="NZ_BMMH01000047.1"/>
</dbReference>
<evidence type="ECO:0000313" key="2">
    <source>
        <dbReference type="EMBL" id="GGL47022.1"/>
    </source>
</evidence>
<reference evidence="2" key="2">
    <citation type="submission" date="2020-09" db="EMBL/GenBank/DDBJ databases">
        <authorList>
            <person name="Sun Q."/>
            <person name="Zhou Y."/>
        </authorList>
    </citation>
    <scope>NUCLEOTIDE SEQUENCE</scope>
    <source>
        <strain evidence="2">CGMCC 4.3508</strain>
    </source>
</reference>
<accession>A0A917RZQ3</accession>
<feature type="domain" description="Linalool dehydratase/isomerase" evidence="1">
    <location>
        <begin position="10"/>
        <end position="108"/>
    </location>
</feature>
<evidence type="ECO:0000313" key="3">
    <source>
        <dbReference type="Proteomes" id="UP000638263"/>
    </source>
</evidence>
<evidence type="ECO:0000259" key="1">
    <source>
        <dbReference type="Pfam" id="PF18566"/>
    </source>
</evidence>
<dbReference type="Pfam" id="PF18566">
    <property type="entry name" value="Ldi"/>
    <property type="match status" value="1"/>
</dbReference>
<dbReference type="AlphaFoldDB" id="A0A917RZQ3"/>
<comment type="caution">
    <text evidence="2">The sequence shown here is derived from an EMBL/GenBank/DDBJ whole genome shotgun (WGS) entry which is preliminary data.</text>
</comment>
<dbReference type="EMBL" id="BMMH01000047">
    <property type="protein sequence ID" value="GGL47022.1"/>
    <property type="molecule type" value="Genomic_DNA"/>
</dbReference>
<dbReference type="Proteomes" id="UP000638263">
    <property type="component" value="Unassembled WGS sequence"/>
</dbReference>
<keyword evidence="3" id="KW-1185">Reference proteome</keyword>
<reference evidence="2" key="1">
    <citation type="journal article" date="2014" name="Int. J. Syst. Evol. Microbiol.">
        <title>Complete genome sequence of Corynebacterium casei LMG S-19264T (=DSM 44701T), isolated from a smear-ripened cheese.</title>
        <authorList>
            <consortium name="US DOE Joint Genome Institute (JGI-PGF)"/>
            <person name="Walter F."/>
            <person name="Albersmeier A."/>
            <person name="Kalinowski J."/>
            <person name="Ruckert C."/>
        </authorList>
    </citation>
    <scope>NUCLEOTIDE SEQUENCE</scope>
    <source>
        <strain evidence="2">CGMCC 4.3508</strain>
    </source>
</reference>
<proteinExistence type="predicted"/>
<name>A0A917RZQ3_9NOCA</name>
<protein>
    <recommendedName>
        <fullName evidence="1">Linalool dehydratase/isomerase domain-containing protein</fullName>
    </recommendedName>
</protein>
<dbReference type="InterPro" id="IPR041411">
    <property type="entry name" value="Ldi"/>
</dbReference>
<sequence>MGPSFTLVGPTLANDAGMVYMLNSIMPDVAERSWAMINDKFIENDGGSITVRTKKVGLDRGRGVFAALAVAAMEIGDADIGEALLASLDEDADPVWRNGALRSKGESNFSHTRCAFARFARPNALRNLVNGDVPEHWRTGPRLAEAAYPDVLVAKAVSDGLGLDLVVRPGDGTRRVRLGLDRLRPGSSYRTSGATETELVADDAGRGYLDIDLSDRTEVTIRPLESST</sequence>
<gene>
    <name evidence="2" type="ORF">GCM10011588_72400</name>
</gene>
<organism evidence="2 3">
    <name type="scientific">Nocardia jinanensis</name>
    <dbReference type="NCBI Taxonomy" id="382504"/>
    <lineage>
        <taxon>Bacteria</taxon>
        <taxon>Bacillati</taxon>
        <taxon>Actinomycetota</taxon>
        <taxon>Actinomycetes</taxon>
        <taxon>Mycobacteriales</taxon>
        <taxon>Nocardiaceae</taxon>
        <taxon>Nocardia</taxon>
    </lineage>
</organism>